<evidence type="ECO:0000256" key="2">
    <source>
        <dbReference type="SAM" id="Phobius"/>
    </source>
</evidence>
<gene>
    <name evidence="3" type="ORF">AW10_01035</name>
</gene>
<keyword evidence="2" id="KW-0472">Membrane</keyword>
<dbReference type="Proteomes" id="UP000021816">
    <property type="component" value="Unassembled WGS sequence"/>
</dbReference>
<feature type="transmembrane region" description="Helical" evidence="2">
    <location>
        <begin position="68"/>
        <end position="94"/>
    </location>
</feature>
<reference evidence="3 4" key="1">
    <citation type="submission" date="2014-02" db="EMBL/GenBank/DDBJ databases">
        <title>Expanding our view of genomic diversity in Candidatus Accumulibacter clades.</title>
        <authorList>
            <person name="Skennerton C.T."/>
            <person name="Barr J.J."/>
            <person name="Slater F.R."/>
            <person name="Bond P.L."/>
            <person name="Tyson G.W."/>
        </authorList>
    </citation>
    <scope>NUCLEOTIDE SEQUENCE [LARGE SCALE GENOMIC DNA]</scope>
    <source>
        <strain evidence="4">BA-92</strain>
    </source>
</reference>
<sequence>MIALAIVLQSVLGTFVYFEQARLVKAAALAPEVRTQLFALIDLAVNLLALGLQALVAGRLMQKLGLGITLAAVPLLLAVPLAVLAAIPVLAVVLSIQVVSRAGTHGLMRPAREALFTAVGTRGLVHGRRAGIPLQGQERPRHGSDPRWRCPWWLAARRRRAGHAGCGAGGDSRRPGARLAGNQARQALPAEGGRDIVG</sequence>
<dbReference type="PANTHER" id="PTHR43596">
    <property type="entry name" value="ADP,ATP CARRIER PROTEIN"/>
    <property type="match status" value="1"/>
</dbReference>
<evidence type="ECO:0000313" key="4">
    <source>
        <dbReference type="Proteomes" id="UP000021816"/>
    </source>
</evidence>
<dbReference type="EMBL" id="JEMX01000019">
    <property type="protein sequence ID" value="EXI81727.1"/>
    <property type="molecule type" value="Genomic_DNA"/>
</dbReference>
<evidence type="ECO:0000256" key="1">
    <source>
        <dbReference type="SAM" id="MobiDB-lite"/>
    </source>
</evidence>
<organism evidence="3 4">
    <name type="scientific">Candidatus Accumulibacter appositus</name>
    <dbReference type="NCBI Taxonomy" id="1454003"/>
    <lineage>
        <taxon>Bacteria</taxon>
        <taxon>Pseudomonadati</taxon>
        <taxon>Pseudomonadota</taxon>
        <taxon>Betaproteobacteria</taxon>
        <taxon>Candidatus Accumulibacter</taxon>
    </lineage>
</organism>
<protein>
    <submittedName>
        <fullName evidence="3">Uncharacterized protein</fullName>
    </submittedName>
</protein>
<dbReference type="AlphaFoldDB" id="A0A011PXH0"/>
<keyword evidence="2" id="KW-0812">Transmembrane</keyword>
<dbReference type="STRING" id="1454003.AW10_01035"/>
<evidence type="ECO:0000313" key="3">
    <source>
        <dbReference type="EMBL" id="EXI81727.1"/>
    </source>
</evidence>
<feature type="region of interest" description="Disordered" evidence="1">
    <location>
        <begin position="164"/>
        <end position="198"/>
    </location>
</feature>
<comment type="caution">
    <text evidence="3">The sequence shown here is derived from an EMBL/GenBank/DDBJ whole genome shotgun (WGS) entry which is preliminary data.</text>
</comment>
<feature type="transmembrane region" description="Helical" evidence="2">
    <location>
        <begin position="36"/>
        <end position="56"/>
    </location>
</feature>
<keyword evidence="2" id="KW-1133">Transmembrane helix</keyword>
<dbReference type="PANTHER" id="PTHR43596:SF1">
    <property type="entry name" value="ADP,ATP CARRIER PROTEIN"/>
    <property type="match status" value="1"/>
</dbReference>
<name>A0A011PXH0_9PROT</name>
<proteinExistence type="predicted"/>
<accession>A0A011PXH0</accession>